<protein>
    <recommendedName>
        <fullName evidence="4">Regulatory P domain-containing protein</fullName>
    </recommendedName>
</protein>
<dbReference type="OrthoDB" id="2099887at2759"/>
<reference evidence="2" key="1">
    <citation type="journal article" date="2021" name="IMA Fungus">
        <title>Genomic characterization of three marine fungi, including Emericellopsis atlantica sp. nov. with signatures of a generalist lifestyle and marine biomass degradation.</title>
        <authorList>
            <person name="Hagestad O.C."/>
            <person name="Hou L."/>
            <person name="Andersen J.H."/>
            <person name="Hansen E.H."/>
            <person name="Altermark B."/>
            <person name="Li C."/>
            <person name="Kuhnert E."/>
            <person name="Cox R.J."/>
            <person name="Crous P.W."/>
            <person name="Spatafora J.W."/>
            <person name="Lail K."/>
            <person name="Amirebrahimi M."/>
            <person name="Lipzen A."/>
            <person name="Pangilinan J."/>
            <person name="Andreopoulos W."/>
            <person name="Hayes R.D."/>
            <person name="Ng V."/>
            <person name="Grigoriev I.V."/>
            <person name="Jackson S.A."/>
            <person name="Sutton T.D.S."/>
            <person name="Dobson A.D.W."/>
            <person name="Rama T."/>
        </authorList>
    </citation>
    <scope>NUCLEOTIDE SEQUENCE</scope>
    <source>
        <strain evidence="2">TS7</strain>
    </source>
</reference>
<dbReference type="AlphaFoldDB" id="A0A9P8CLI0"/>
<dbReference type="InterPro" id="IPR027589">
    <property type="entry name" value="Choice_anch_B"/>
</dbReference>
<dbReference type="RefSeq" id="XP_046114964.1">
    <property type="nucleotide sequence ID" value="XM_046259116.1"/>
</dbReference>
<dbReference type="EMBL" id="MU251271">
    <property type="protein sequence ID" value="KAG9251040.1"/>
    <property type="molecule type" value="Genomic_DNA"/>
</dbReference>
<name>A0A9P8CLI0_9HYPO</name>
<dbReference type="NCBIfam" id="TIGR04312">
    <property type="entry name" value="choice_anch_B"/>
    <property type="match status" value="1"/>
</dbReference>
<dbReference type="InterPro" id="IPR013211">
    <property type="entry name" value="LVIVD"/>
</dbReference>
<comment type="caution">
    <text evidence="2">The sequence shown here is derived from an EMBL/GenBank/DDBJ whole genome shotgun (WGS) entry which is preliminary data.</text>
</comment>
<proteinExistence type="predicted"/>
<accession>A0A9P8CLI0</accession>
<gene>
    <name evidence="2" type="ORF">F5Z01DRAFT_330111</name>
</gene>
<evidence type="ECO:0000313" key="3">
    <source>
        <dbReference type="Proteomes" id="UP000887229"/>
    </source>
</evidence>
<sequence length="482" mass="53151">MKASIASIFFAGLATSAAAQSIQAADFKIQASDFKANELKASSAPKAVAMSTLRQRKESQFSKDKAAGMYDMDRYEVTSATECVDGKAGEYSCNNIDLKGFIRHQDTNSRTREGNDLWGWTSSSGREFALLGQSDGTAFVEVNSDGSLTYVGRLPTQTVASSWRDIKVIGNYAYIGSEARDHGMQIFDLRKLEKADKKNPPTYSISKDLTAHFSGFGSSHNLVASEDRDIIAAVGTEASLKCNSGLWFVDVSNPSRPQDAGCLSDDGYVHDAQMVIYNGPDRRYQGKHVSFGFNEDALVISLIDRLTMPSQISRTTYNGATYTHQGWVTEDHKYLLLDDELDEQYMNGPAADQRTTTYVVDITDLSYPVFRGIYKSPSVSIDHNQYIVDGLAYQANYGSGLRVVNVTSLAEDDTGALFEETAFFDVRPEDDAVGGEATFNGAWSVYPYFQSGHIVVSSIERGLFSLKLHEKKKSKCKRQLHV</sequence>
<organism evidence="2 3">
    <name type="scientific">Emericellopsis atlantica</name>
    <dbReference type="NCBI Taxonomy" id="2614577"/>
    <lineage>
        <taxon>Eukaryota</taxon>
        <taxon>Fungi</taxon>
        <taxon>Dikarya</taxon>
        <taxon>Ascomycota</taxon>
        <taxon>Pezizomycotina</taxon>
        <taxon>Sordariomycetes</taxon>
        <taxon>Hypocreomycetidae</taxon>
        <taxon>Hypocreales</taxon>
        <taxon>Bionectriaceae</taxon>
        <taxon>Emericellopsis</taxon>
    </lineage>
</organism>
<keyword evidence="3" id="KW-1185">Reference proteome</keyword>
<dbReference type="PANTHER" id="PTHR38787:SF3">
    <property type="entry name" value="REGULATORY P DOMAIN-CONTAINING PROTEIN"/>
    <property type="match status" value="1"/>
</dbReference>
<dbReference type="GO" id="GO:0005576">
    <property type="term" value="C:extracellular region"/>
    <property type="evidence" value="ECO:0007669"/>
    <property type="project" value="TreeGrafter"/>
</dbReference>
<keyword evidence="1" id="KW-0732">Signal</keyword>
<evidence type="ECO:0008006" key="4">
    <source>
        <dbReference type="Google" id="ProtNLM"/>
    </source>
</evidence>
<dbReference type="GeneID" id="70290019"/>
<feature type="signal peptide" evidence="1">
    <location>
        <begin position="1"/>
        <end position="19"/>
    </location>
</feature>
<evidence type="ECO:0000256" key="1">
    <source>
        <dbReference type="SAM" id="SignalP"/>
    </source>
</evidence>
<evidence type="ECO:0000313" key="2">
    <source>
        <dbReference type="EMBL" id="KAG9251040.1"/>
    </source>
</evidence>
<feature type="chain" id="PRO_5040260370" description="Regulatory P domain-containing protein" evidence="1">
    <location>
        <begin position="20"/>
        <end position="482"/>
    </location>
</feature>
<dbReference type="Pfam" id="PF08309">
    <property type="entry name" value="LVIVD"/>
    <property type="match status" value="3"/>
</dbReference>
<dbReference type="PANTHER" id="PTHR38787">
    <property type="entry name" value="REGULATORY P DOMAIN-CONTAINING PROTEIN"/>
    <property type="match status" value="1"/>
</dbReference>
<dbReference type="Proteomes" id="UP000887229">
    <property type="component" value="Unassembled WGS sequence"/>
</dbReference>